<dbReference type="KEGG" id="sbu:SpiBuddy_1353"/>
<dbReference type="GO" id="GO:0030975">
    <property type="term" value="F:thiamine binding"/>
    <property type="evidence" value="ECO:0007669"/>
    <property type="project" value="InterPro"/>
</dbReference>
<dbReference type="PANTHER" id="PTHR41299:SF1">
    <property type="entry name" value="THIAMINE PYROPHOSPHOKINASE"/>
    <property type="match status" value="1"/>
</dbReference>
<evidence type="ECO:0000256" key="4">
    <source>
        <dbReference type="ARBA" id="ARBA00022840"/>
    </source>
</evidence>
<dbReference type="EC" id="2.7.6.2" evidence="5"/>
<dbReference type="GO" id="GO:0005524">
    <property type="term" value="F:ATP binding"/>
    <property type="evidence" value="ECO:0007669"/>
    <property type="project" value="UniProtKB-KW"/>
</dbReference>
<dbReference type="CDD" id="cd07995">
    <property type="entry name" value="TPK"/>
    <property type="match status" value="1"/>
</dbReference>
<protein>
    <recommendedName>
        <fullName evidence="5">Thiamine diphosphokinase</fullName>
        <ecNumber evidence="5">2.7.6.2</ecNumber>
    </recommendedName>
</protein>
<dbReference type="Pfam" id="PF04265">
    <property type="entry name" value="TPK_B1_binding"/>
    <property type="match status" value="1"/>
</dbReference>
<evidence type="ECO:0000259" key="7">
    <source>
        <dbReference type="Pfam" id="PF04265"/>
    </source>
</evidence>
<name>F0RVW6_SPHGB</name>
<feature type="domain" description="Thiamin pyrophosphokinase thiamin-binding" evidence="7">
    <location>
        <begin position="142"/>
        <end position="185"/>
    </location>
</feature>
<evidence type="ECO:0000256" key="1">
    <source>
        <dbReference type="ARBA" id="ARBA00022679"/>
    </source>
</evidence>
<dbReference type="GO" id="GO:0006772">
    <property type="term" value="P:thiamine metabolic process"/>
    <property type="evidence" value="ECO:0007669"/>
    <property type="project" value="UniProtKB-UniRule"/>
</dbReference>
<dbReference type="InterPro" id="IPR006282">
    <property type="entry name" value="Thi_PPkinase"/>
</dbReference>
<dbReference type="EMBL" id="CP002541">
    <property type="protein sequence ID" value="ADY13178.1"/>
    <property type="molecule type" value="Genomic_DNA"/>
</dbReference>
<gene>
    <name evidence="8" type="ordered locus">SpiBuddy_1353</name>
</gene>
<proteinExistence type="predicted"/>
<keyword evidence="1" id="KW-0808">Transferase</keyword>
<evidence type="ECO:0000256" key="2">
    <source>
        <dbReference type="ARBA" id="ARBA00022741"/>
    </source>
</evidence>
<dbReference type="STRING" id="158189.SpiBuddy_1353"/>
<dbReference type="Proteomes" id="UP000008466">
    <property type="component" value="Chromosome"/>
</dbReference>
<evidence type="ECO:0000313" key="9">
    <source>
        <dbReference type="Proteomes" id="UP000008466"/>
    </source>
</evidence>
<dbReference type="Pfam" id="PF04263">
    <property type="entry name" value="TPK_catalytic"/>
    <property type="match status" value="1"/>
</dbReference>
<keyword evidence="9" id="KW-1185">Reference proteome</keyword>
<dbReference type="GO" id="GO:0009229">
    <property type="term" value="P:thiamine diphosphate biosynthetic process"/>
    <property type="evidence" value="ECO:0007669"/>
    <property type="project" value="InterPro"/>
</dbReference>
<evidence type="ECO:0000259" key="6">
    <source>
        <dbReference type="Pfam" id="PF04263"/>
    </source>
</evidence>
<dbReference type="OrthoDB" id="9804377at2"/>
<dbReference type="InterPro" id="IPR053149">
    <property type="entry name" value="TPK"/>
</dbReference>
<dbReference type="HOGENOM" id="CLU_044237_1_1_12"/>
<evidence type="ECO:0000256" key="3">
    <source>
        <dbReference type="ARBA" id="ARBA00022777"/>
    </source>
</evidence>
<dbReference type="eggNOG" id="COG1564">
    <property type="taxonomic scope" value="Bacteria"/>
</dbReference>
<dbReference type="SUPFAM" id="SSF63999">
    <property type="entry name" value="Thiamin pyrophosphokinase, catalytic domain"/>
    <property type="match status" value="1"/>
</dbReference>
<dbReference type="InterPro" id="IPR007373">
    <property type="entry name" value="Thiamin_PyroPKinase_B1-bd"/>
</dbReference>
<dbReference type="PANTHER" id="PTHR41299">
    <property type="entry name" value="THIAMINE PYROPHOSPHOKINASE"/>
    <property type="match status" value="1"/>
</dbReference>
<keyword evidence="4" id="KW-0067">ATP-binding</keyword>
<feature type="domain" description="Thiamin pyrophosphokinase catalytic" evidence="6">
    <location>
        <begin position="20"/>
        <end position="109"/>
    </location>
</feature>
<dbReference type="GO" id="GO:0004788">
    <property type="term" value="F:thiamine diphosphokinase activity"/>
    <property type="evidence" value="ECO:0007669"/>
    <property type="project" value="UniProtKB-UniRule"/>
</dbReference>
<reference evidence="9" key="1">
    <citation type="submission" date="2011-02" db="EMBL/GenBank/DDBJ databases">
        <title>Complete sequence of Spirochaeta sp. Buddy.</title>
        <authorList>
            <person name="Lucas S."/>
            <person name="Copeland A."/>
            <person name="Lapidus A."/>
            <person name="Cheng J.-F."/>
            <person name="Goodwin L."/>
            <person name="Pitluck S."/>
            <person name="Zeytun A."/>
            <person name="Detter J.C."/>
            <person name="Han C."/>
            <person name="Tapia R."/>
            <person name="Land M."/>
            <person name="Hauser L."/>
            <person name="Kyrpides N."/>
            <person name="Ivanova N."/>
            <person name="Mikhailova N."/>
            <person name="Pagani I."/>
            <person name="Ritalahti K.M."/>
            <person name="Loeffler F.E."/>
            <person name="Woyke T."/>
        </authorList>
    </citation>
    <scope>NUCLEOTIDE SEQUENCE [LARGE SCALE GENOMIC DNA]</scope>
    <source>
        <strain evidence="9">ATCC BAA-1886 / DSM 22777 / Buddy</strain>
    </source>
</reference>
<dbReference type="InterPro" id="IPR036759">
    <property type="entry name" value="TPK_catalytic_sf"/>
</dbReference>
<evidence type="ECO:0000313" key="8">
    <source>
        <dbReference type="EMBL" id="ADY13178.1"/>
    </source>
</evidence>
<evidence type="ECO:0000256" key="5">
    <source>
        <dbReference type="NCBIfam" id="TIGR01378"/>
    </source>
</evidence>
<dbReference type="RefSeq" id="WP_013607028.1">
    <property type="nucleotide sequence ID" value="NC_015152.1"/>
</dbReference>
<dbReference type="InterPro" id="IPR007371">
    <property type="entry name" value="TPK_catalytic"/>
</dbReference>
<dbReference type="AlphaFoldDB" id="F0RVW6"/>
<dbReference type="NCBIfam" id="TIGR01378">
    <property type="entry name" value="thi_PPkinase"/>
    <property type="match status" value="1"/>
</dbReference>
<dbReference type="GO" id="GO:0016301">
    <property type="term" value="F:kinase activity"/>
    <property type="evidence" value="ECO:0007669"/>
    <property type="project" value="UniProtKB-KW"/>
</dbReference>
<dbReference type="Gene3D" id="3.40.50.10240">
    <property type="entry name" value="Thiamin pyrophosphokinase, catalytic domain"/>
    <property type="match status" value="1"/>
</dbReference>
<keyword evidence="3 8" id="KW-0418">Kinase</keyword>
<accession>F0RVW6</accession>
<organism evidence="8 9">
    <name type="scientific">Sphaerochaeta globosa (strain ATCC BAA-1886 / DSM 22777 / Buddy)</name>
    <name type="common">Spirochaeta sp. (strain Buddy)</name>
    <dbReference type="NCBI Taxonomy" id="158189"/>
    <lineage>
        <taxon>Bacteria</taxon>
        <taxon>Pseudomonadati</taxon>
        <taxon>Spirochaetota</taxon>
        <taxon>Spirochaetia</taxon>
        <taxon>Spirochaetales</taxon>
        <taxon>Sphaerochaetaceae</taxon>
        <taxon>Sphaerochaeta</taxon>
    </lineage>
</organism>
<sequence>MSKAIICTGGGAPSLLPFGLIEDGDYIVAADSGYDTARALGLSVDLCVGDFDSTLFPSEIQSKAHERSLRDKDESDTELAIKKVLSKGFQQYLLIGGGGFRMDHLFATFALFDLYGPPEAWYTGYEAVHLVRGYQRFEGLKAGQHVSLFPASFSKDVSVTAKQLQWPLENYRLSMGTLSLSNRTTDTFLDVFAKQGGMLFVSFPVADKPR</sequence>
<keyword evidence="2" id="KW-0547">Nucleotide-binding</keyword>